<evidence type="ECO:0000313" key="2">
    <source>
        <dbReference type="Proteomes" id="UP000593562"/>
    </source>
</evidence>
<name>A0A7J7DJI9_TRIWF</name>
<reference evidence="1 2" key="1">
    <citation type="journal article" date="2020" name="Nat. Commun.">
        <title>Genome of Tripterygium wilfordii and identification of cytochrome P450 involved in triptolide biosynthesis.</title>
        <authorList>
            <person name="Tu L."/>
            <person name="Su P."/>
            <person name="Zhang Z."/>
            <person name="Gao L."/>
            <person name="Wang J."/>
            <person name="Hu T."/>
            <person name="Zhou J."/>
            <person name="Zhang Y."/>
            <person name="Zhao Y."/>
            <person name="Liu Y."/>
            <person name="Song Y."/>
            <person name="Tong Y."/>
            <person name="Lu Y."/>
            <person name="Yang J."/>
            <person name="Xu C."/>
            <person name="Jia M."/>
            <person name="Peters R.J."/>
            <person name="Huang L."/>
            <person name="Gao W."/>
        </authorList>
    </citation>
    <scope>NUCLEOTIDE SEQUENCE [LARGE SCALE GENOMIC DNA]</scope>
    <source>
        <strain evidence="2">cv. XIE 37</strain>
        <tissue evidence="1">Leaf</tissue>
    </source>
</reference>
<accession>A0A7J7DJI9</accession>
<gene>
    <name evidence="1" type="ORF">HS088_TW06G00644</name>
</gene>
<dbReference type="Proteomes" id="UP000593562">
    <property type="component" value="Unassembled WGS sequence"/>
</dbReference>
<dbReference type="EMBL" id="JAAARO010000006">
    <property type="protein sequence ID" value="KAF5746473.1"/>
    <property type="molecule type" value="Genomic_DNA"/>
</dbReference>
<keyword evidence="2" id="KW-1185">Reference proteome</keyword>
<dbReference type="AlphaFoldDB" id="A0A7J7DJI9"/>
<protein>
    <submittedName>
        <fullName evidence="1">Uncharacterized protein</fullName>
    </submittedName>
</protein>
<sequence length="51" mass="6309">MGFKDLEENGMRARSFRYEDYNNRRVFLRSYPLHWGESEEEKKRWSCIPPP</sequence>
<evidence type="ECO:0000313" key="1">
    <source>
        <dbReference type="EMBL" id="KAF5746473.1"/>
    </source>
</evidence>
<dbReference type="InParanoid" id="A0A7J7DJI9"/>
<comment type="caution">
    <text evidence="1">The sequence shown here is derived from an EMBL/GenBank/DDBJ whole genome shotgun (WGS) entry which is preliminary data.</text>
</comment>
<proteinExistence type="predicted"/>
<organism evidence="1 2">
    <name type="scientific">Tripterygium wilfordii</name>
    <name type="common">Thunder God vine</name>
    <dbReference type="NCBI Taxonomy" id="458696"/>
    <lineage>
        <taxon>Eukaryota</taxon>
        <taxon>Viridiplantae</taxon>
        <taxon>Streptophyta</taxon>
        <taxon>Embryophyta</taxon>
        <taxon>Tracheophyta</taxon>
        <taxon>Spermatophyta</taxon>
        <taxon>Magnoliopsida</taxon>
        <taxon>eudicotyledons</taxon>
        <taxon>Gunneridae</taxon>
        <taxon>Pentapetalae</taxon>
        <taxon>rosids</taxon>
        <taxon>fabids</taxon>
        <taxon>Celastrales</taxon>
        <taxon>Celastraceae</taxon>
        <taxon>Tripterygium</taxon>
    </lineage>
</organism>